<feature type="domain" description="N-acetyltransferase" evidence="1">
    <location>
        <begin position="178"/>
        <end position="334"/>
    </location>
</feature>
<dbReference type="Gene3D" id="3.40.630.30">
    <property type="match status" value="1"/>
</dbReference>
<dbReference type="InterPro" id="IPR000182">
    <property type="entry name" value="GNAT_dom"/>
</dbReference>
<accession>A0A2Z4Y397</accession>
<dbReference type="InterPro" id="IPR038740">
    <property type="entry name" value="BioF2-like_GNAT_dom"/>
</dbReference>
<evidence type="ECO:0000313" key="2">
    <source>
        <dbReference type="EMBL" id="AXA35338.1"/>
    </source>
</evidence>
<dbReference type="PANTHER" id="PTHR36174:SF1">
    <property type="entry name" value="LIPID II:GLYCINE GLYCYLTRANSFERASE"/>
    <property type="match status" value="1"/>
</dbReference>
<evidence type="ECO:0000313" key="3">
    <source>
        <dbReference type="Proteomes" id="UP000262583"/>
    </source>
</evidence>
<dbReference type="InterPro" id="IPR016181">
    <property type="entry name" value="Acyl_CoA_acyltransferase"/>
</dbReference>
<organism evidence="2 3">
    <name type="scientific">Sumerlaea chitinivorans</name>
    <dbReference type="NCBI Taxonomy" id="2250252"/>
    <lineage>
        <taxon>Bacteria</taxon>
        <taxon>Candidatus Sumerlaeota</taxon>
        <taxon>Candidatus Sumerlaeia</taxon>
        <taxon>Candidatus Sumerlaeales</taxon>
        <taxon>Candidatus Sumerlaeaceae</taxon>
        <taxon>Candidatus Sumerlaea</taxon>
    </lineage>
</organism>
<dbReference type="EMBL" id="CP030759">
    <property type="protein sequence ID" value="AXA35338.1"/>
    <property type="molecule type" value="Genomic_DNA"/>
</dbReference>
<dbReference type="PANTHER" id="PTHR36174">
    <property type="entry name" value="LIPID II:GLYCINE GLYCYLTRANSFERASE"/>
    <property type="match status" value="1"/>
</dbReference>
<dbReference type="AlphaFoldDB" id="A0A2Z4Y397"/>
<dbReference type="PROSITE" id="PS51186">
    <property type="entry name" value="GNAT"/>
    <property type="match status" value="1"/>
</dbReference>
<gene>
    <name evidence="2" type="ORF">BRCON_0561</name>
</gene>
<evidence type="ECO:0000259" key="1">
    <source>
        <dbReference type="PROSITE" id="PS51186"/>
    </source>
</evidence>
<proteinExistence type="predicted"/>
<dbReference type="InterPro" id="IPR050644">
    <property type="entry name" value="PG_Glycine_Bridge_Synth"/>
</dbReference>
<name>A0A2Z4Y397_SUMC1</name>
<dbReference type="SUPFAM" id="SSF55729">
    <property type="entry name" value="Acyl-CoA N-acyltransferases (Nat)"/>
    <property type="match status" value="1"/>
</dbReference>
<reference evidence="2 3" key="1">
    <citation type="submission" date="2018-05" db="EMBL/GenBank/DDBJ databases">
        <title>A metagenomic window into the 2 km-deep terrestrial subsurface aquifer revealed taxonomically and functionally diverse microbial community comprising novel uncultured bacterial lineages.</title>
        <authorList>
            <person name="Kadnikov V.V."/>
            <person name="Mardanov A.V."/>
            <person name="Beletsky A.V."/>
            <person name="Banks D."/>
            <person name="Pimenov N.V."/>
            <person name="Frank Y.A."/>
            <person name="Karnachuk O.V."/>
            <person name="Ravin N.V."/>
        </authorList>
    </citation>
    <scope>NUCLEOTIDE SEQUENCE [LARGE SCALE GENOMIC DNA]</scope>
    <source>
        <strain evidence="2">BY</strain>
    </source>
</reference>
<protein>
    <recommendedName>
        <fullName evidence="1">N-acetyltransferase domain-containing protein</fullName>
    </recommendedName>
</protein>
<dbReference type="KEGG" id="schv:BRCON_0561"/>
<dbReference type="GO" id="GO:0016747">
    <property type="term" value="F:acyltransferase activity, transferring groups other than amino-acyl groups"/>
    <property type="evidence" value="ECO:0007669"/>
    <property type="project" value="InterPro"/>
</dbReference>
<dbReference type="Pfam" id="PF13480">
    <property type="entry name" value="Acetyltransf_6"/>
    <property type="match status" value="1"/>
</dbReference>
<sequence>MGKLLVRIVEPHEYDTWDEFVGRSPQGTLFHTSVWKRVIDSSSEAGHLKLIGCFDDFGLLGGCVLFERERFGHLTGVTPLLTPYVGILLDIDVGEKLSDRISRDTEVLDHLIRHLLDNYEYVNLINPPHLEDVRPLVQAGFQLVPRFTYYLNLRLPAEEHWARFDGSARRQIKKAQRENFDLLAHVHPAEGYELLTRTYARRGENCPVSKELFEAVVGHEGLREYREIIAAYLNNQLIAYIVLLKFRQTLYYGIAATHPDYLSTGVSSLLIWEILQQYGNREWREFDFVGANIPSIARFKENFNPRLQMYFQMEYFGHAYLRLGKTLLERLRST</sequence>
<dbReference type="Proteomes" id="UP000262583">
    <property type="component" value="Chromosome"/>
</dbReference>